<sequence length="97" mass="10216">MYLTTLTLRPCREMVVSTSPALLLQGRLWGGHQEVMALNSSCRSSFWASSSAGDTKTFWSITLRSARGSSCWVWPAVFSWTRGGVGGGGGGGVVGSG</sequence>
<gene>
    <name evidence="1" type="ORF">EYF80_017648</name>
</gene>
<comment type="caution">
    <text evidence="1">The sequence shown here is derived from an EMBL/GenBank/DDBJ whole genome shotgun (WGS) entry which is preliminary data.</text>
</comment>
<name>A0A4Z2I2S7_9TELE</name>
<proteinExistence type="predicted"/>
<dbReference type="EMBL" id="SRLO01000142">
    <property type="protein sequence ID" value="TNN72071.1"/>
    <property type="molecule type" value="Genomic_DNA"/>
</dbReference>
<organism evidence="1 2">
    <name type="scientific">Liparis tanakae</name>
    <name type="common">Tanaka's snailfish</name>
    <dbReference type="NCBI Taxonomy" id="230148"/>
    <lineage>
        <taxon>Eukaryota</taxon>
        <taxon>Metazoa</taxon>
        <taxon>Chordata</taxon>
        <taxon>Craniata</taxon>
        <taxon>Vertebrata</taxon>
        <taxon>Euteleostomi</taxon>
        <taxon>Actinopterygii</taxon>
        <taxon>Neopterygii</taxon>
        <taxon>Teleostei</taxon>
        <taxon>Neoteleostei</taxon>
        <taxon>Acanthomorphata</taxon>
        <taxon>Eupercaria</taxon>
        <taxon>Perciformes</taxon>
        <taxon>Cottioidei</taxon>
        <taxon>Cottales</taxon>
        <taxon>Liparidae</taxon>
        <taxon>Liparis</taxon>
    </lineage>
</organism>
<dbReference type="Proteomes" id="UP000314294">
    <property type="component" value="Unassembled WGS sequence"/>
</dbReference>
<evidence type="ECO:0000313" key="1">
    <source>
        <dbReference type="EMBL" id="TNN72071.1"/>
    </source>
</evidence>
<dbReference type="AlphaFoldDB" id="A0A4Z2I2S7"/>
<reference evidence="1 2" key="1">
    <citation type="submission" date="2019-03" db="EMBL/GenBank/DDBJ databases">
        <title>First draft genome of Liparis tanakae, snailfish: a comprehensive survey of snailfish specific genes.</title>
        <authorList>
            <person name="Kim W."/>
            <person name="Song I."/>
            <person name="Jeong J.-H."/>
            <person name="Kim D."/>
            <person name="Kim S."/>
            <person name="Ryu S."/>
            <person name="Song J.Y."/>
            <person name="Lee S.K."/>
        </authorList>
    </citation>
    <scope>NUCLEOTIDE SEQUENCE [LARGE SCALE GENOMIC DNA]</scope>
    <source>
        <tissue evidence="1">Muscle</tissue>
    </source>
</reference>
<protein>
    <submittedName>
        <fullName evidence="1">Uncharacterized protein</fullName>
    </submittedName>
</protein>
<accession>A0A4Z2I2S7</accession>
<keyword evidence="2" id="KW-1185">Reference proteome</keyword>
<evidence type="ECO:0000313" key="2">
    <source>
        <dbReference type="Proteomes" id="UP000314294"/>
    </source>
</evidence>